<dbReference type="PROSITE" id="PS50895">
    <property type="entry name" value="SURF1"/>
    <property type="match status" value="1"/>
</dbReference>
<evidence type="ECO:0000256" key="3">
    <source>
        <dbReference type="ARBA" id="ARBA00022692"/>
    </source>
</evidence>
<feature type="transmembrane region" description="Helical" evidence="6">
    <location>
        <begin position="213"/>
        <end position="235"/>
    </location>
</feature>
<dbReference type="Proteomes" id="UP000649179">
    <property type="component" value="Unassembled WGS sequence"/>
</dbReference>
<accession>A0A917BAI5</accession>
<keyword evidence="9" id="KW-1185">Reference proteome</keyword>
<dbReference type="PANTHER" id="PTHR23427:SF2">
    <property type="entry name" value="SURFEIT LOCUS PROTEIN 1"/>
    <property type="match status" value="1"/>
</dbReference>
<evidence type="ECO:0000256" key="2">
    <source>
        <dbReference type="ARBA" id="ARBA00007165"/>
    </source>
</evidence>
<dbReference type="InterPro" id="IPR002994">
    <property type="entry name" value="Surf1/Shy1"/>
</dbReference>
<evidence type="ECO:0000256" key="1">
    <source>
        <dbReference type="ARBA" id="ARBA00004370"/>
    </source>
</evidence>
<organism evidence="8 9">
    <name type="scientific">Marmoricola endophyticus</name>
    <dbReference type="NCBI Taxonomy" id="2040280"/>
    <lineage>
        <taxon>Bacteria</taxon>
        <taxon>Bacillati</taxon>
        <taxon>Actinomycetota</taxon>
        <taxon>Actinomycetes</taxon>
        <taxon>Propionibacteriales</taxon>
        <taxon>Nocardioidaceae</taxon>
        <taxon>Marmoricola</taxon>
    </lineage>
</organism>
<gene>
    <name evidence="8" type="ORF">GCM10011519_04220</name>
</gene>
<evidence type="ECO:0000256" key="4">
    <source>
        <dbReference type="ARBA" id="ARBA00022989"/>
    </source>
</evidence>
<comment type="caution">
    <text evidence="8">The sequence shown here is derived from an EMBL/GenBank/DDBJ whole genome shotgun (WGS) entry which is preliminary data.</text>
</comment>
<name>A0A917BAI5_9ACTN</name>
<proteinExistence type="inferred from homology"/>
<dbReference type="GO" id="GO:0005886">
    <property type="term" value="C:plasma membrane"/>
    <property type="evidence" value="ECO:0007669"/>
    <property type="project" value="UniProtKB-SubCell"/>
</dbReference>
<keyword evidence="5 6" id="KW-0472">Membrane</keyword>
<evidence type="ECO:0000256" key="5">
    <source>
        <dbReference type="ARBA" id="ARBA00023136"/>
    </source>
</evidence>
<evidence type="ECO:0000313" key="9">
    <source>
        <dbReference type="Proteomes" id="UP000649179"/>
    </source>
</evidence>
<feature type="region of interest" description="Disordered" evidence="7">
    <location>
        <begin position="243"/>
        <end position="263"/>
    </location>
</feature>
<reference evidence="8" key="2">
    <citation type="submission" date="2020-09" db="EMBL/GenBank/DDBJ databases">
        <authorList>
            <person name="Sun Q."/>
            <person name="Zhou Y."/>
        </authorList>
    </citation>
    <scope>NUCLEOTIDE SEQUENCE</scope>
    <source>
        <strain evidence="8">CGMCC 1.16067</strain>
    </source>
</reference>
<evidence type="ECO:0000256" key="6">
    <source>
        <dbReference type="RuleBase" id="RU363076"/>
    </source>
</evidence>
<comment type="similarity">
    <text evidence="2 6">Belongs to the SURF1 family.</text>
</comment>
<keyword evidence="4 6" id="KW-1133">Transmembrane helix</keyword>
<dbReference type="InterPro" id="IPR045214">
    <property type="entry name" value="Surf1/Surf4"/>
</dbReference>
<comment type="subcellular location">
    <subcellularLocation>
        <location evidence="6">Cell membrane</location>
        <topology evidence="6">Multi-pass membrane protein</topology>
    </subcellularLocation>
    <subcellularLocation>
        <location evidence="1">Membrane</location>
    </subcellularLocation>
</comment>
<feature type="compositionally biased region" description="Acidic residues" evidence="7">
    <location>
        <begin position="251"/>
        <end position="263"/>
    </location>
</feature>
<dbReference type="EMBL" id="BMKQ01000001">
    <property type="protein sequence ID" value="GGF33911.1"/>
    <property type="molecule type" value="Genomic_DNA"/>
</dbReference>
<protein>
    <recommendedName>
        <fullName evidence="6">SURF1-like protein</fullName>
    </recommendedName>
</protein>
<feature type="transmembrane region" description="Helical" evidence="6">
    <location>
        <begin position="12"/>
        <end position="30"/>
    </location>
</feature>
<evidence type="ECO:0000313" key="8">
    <source>
        <dbReference type="EMBL" id="GGF33911.1"/>
    </source>
</evidence>
<reference evidence="8" key="1">
    <citation type="journal article" date="2014" name="Int. J. Syst. Evol. Microbiol.">
        <title>Complete genome sequence of Corynebacterium casei LMG S-19264T (=DSM 44701T), isolated from a smear-ripened cheese.</title>
        <authorList>
            <consortium name="US DOE Joint Genome Institute (JGI-PGF)"/>
            <person name="Walter F."/>
            <person name="Albersmeier A."/>
            <person name="Kalinowski J."/>
            <person name="Ruckert C."/>
        </authorList>
    </citation>
    <scope>NUCLEOTIDE SEQUENCE</scope>
    <source>
        <strain evidence="8">CGMCC 1.16067</strain>
    </source>
</reference>
<dbReference type="Pfam" id="PF02104">
    <property type="entry name" value="SURF1"/>
    <property type="match status" value="1"/>
</dbReference>
<keyword evidence="6" id="KW-1003">Cell membrane</keyword>
<sequence>MSGVGFLLSRKWIGFFVVVVALAYLAVRLGDWQFHRLDERRADNAVTERNVAELPSPVDQVMRVGQPLPSSREWRRVTVTGEYDDARTLVVRYRTRDSQPGVEVVTPLRTQGGAAVVVDRGWLATENSGARPTELPPAEKGLVTVTGYVRVDATGGSTAVEDDSTRAISSTVIGKRLPYPAYGGFVLADSQVPRPDKALGGPELPELDDGPHFFYGIQWWFFGALAIAGFGYLVVDEVRRRRDEREAGARDEDDELLDPEPQR</sequence>
<dbReference type="CDD" id="cd06662">
    <property type="entry name" value="SURF1"/>
    <property type="match status" value="1"/>
</dbReference>
<dbReference type="AlphaFoldDB" id="A0A917BAI5"/>
<dbReference type="PANTHER" id="PTHR23427">
    <property type="entry name" value="SURFEIT LOCUS PROTEIN"/>
    <property type="match status" value="1"/>
</dbReference>
<evidence type="ECO:0000256" key="7">
    <source>
        <dbReference type="SAM" id="MobiDB-lite"/>
    </source>
</evidence>
<keyword evidence="3 6" id="KW-0812">Transmembrane</keyword>